<organism evidence="3">
    <name type="scientific">Caldithrix abyssi</name>
    <dbReference type="NCBI Taxonomy" id="187145"/>
    <lineage>
        <taxon>Bacteria</taxon>
        <taxon>Pseudomonadati</taxon>
        <taxon>Calditrichota</taxon>
        <taxon>Calditrichia</taxon>
        <taxon>Calditrichales</taxon>
        <taxon>Calditrichaceae</taxon>
        <taxon>Caldithrix</taxon>
    </lineage>
</organism>
<dbReference type="GO" id="GO:0006562">
    <property type="term" value="P:L-proline catabolic process"/>
    <property type="evidence" value="ECO:0007669"/>
    <property type="project" value="UniProtKB-ARBA"/>
</dbReference>
<dbReference type="EMBL" id="DRLI01000122">
    <property type="protein sequence ID" value="HHM01985.1"/>
    <property type="molecule type" value="Genomic_DNA"/>
</dbReference>
<evidence type="ECO:0000259" key="2">
    <source>
        <dbReference type="Pfam" id="PF01619"/>
    </source>
</evidence>
<comment type="caution">
    <text evidence="3">The sequence shown here is derived from an EMBL/GenBank/DDBJ whole genome shotgun (WGS) entry which is preliminary data.</text>
</comment>
<sequence length="283" mass="32159">METVTKAAGIKDKIFKRISMGYIVGTRVEEAIEACRKIEPLGFSATICPWNNKGDDFRIVADAYIEAAEQIIHHKLNCYLSIKTPAIGYDESLMNEIVSVARKGKLRIHFDAQSPDTADRNLSLFEKTLSDYKNLSYTLPARWNRSLRDAEKVIEMGIPVRIVKGEWADPADPLKDPEEGFTDVLSALSGRARHIAVATHNVPLLKRCMGIVREKENSWELEQLYGLPMQTVRMARGEGIPVRFYIPYGRACLPYGLSMIKKKPEMLWWVIRDLIRADSFKIS</sequence>
<dbReference type="GO" id="GO:0004657">
    <property type="term" value="F:proline dehydrogenase activity"/>
    <property type="evidence" value="ECO:0007669"/>
    <property type="project" value="UniProtKB-ARBA"/>
</dbReference>
<name>A0A7V5RPG4_CALAY</name>
<feature type="domain" description="Proline dehydrogenase" evidence="2">
    <location>
        <begin position="193"/>
        <end position="250"/>
    </location>
</feature>
<dbReference type="Proteomes" id="UP000885771">
    <property type="component" value="Unassembled WGS sequence"/>
</dbReference>
<dbReference type="AlphaFoldDB" id="A0A7V5RPG4"/>
<evidence type="ECO:0000313" key="3">
    <source>
        <dbReference type="EMBL" id="HHM01985.1"/>
    </source>
</evidence>
<protein>
    <recommendedName>
        <fullName evidence="2">Proline dehydrogenase domain-containing protein</fullName>
    </recommendedName>
</protein>
<evidence type="ECO:0000256" key="1">
    <source>
        <dbReference type="ARBA" id="ARBA00023002"/>
    </source>
</evidence>
<dbReference type="Gene3D" id="3.20.20.220">
    <property type="match status" value="1"/>
</dbReference>
<gene>
    <name evidence="3" type="ORF">ENJ15_03165</name>
</gene>
<dbReference type="InterPro" id="IPR002872">
    <property type="entry name" value="Proline_DH_dom"/>
</dbReference>
<dbReference type="InterPro" id="IPR029041">
    <property type="entry name" value="FAD-linked_oxidoreductase-like"/>
</dbReference>
<reference evidence="3" key="1">
    <citation type="journal article" date="2020" name="mSystems">
        <title>Genome- and Community-Level Interaction Insights into Carbon Utilization and Element Cycling Functions of Hydrothermarchaeota in Hydrothermal Sediment.</title>
        <authorList>
            <person name="Zhou Z."/>
            <person name="Liu Y."/>
            <person name="Xu W."/>
            <person name="Pan J."/>
            <person name="Luo Z.H."/>
            <person name="Li M."/>
        </authorList>
    </citation>
    <scope>NUCLEOTIDE SEQUENCE [LARGE SCALE GENOMIC DNA]</scope>
    <source>
        <strain evidence="3">HyVt-460</strain>
    </source>
</reference>
<accession>A0A7V5RPG4</accession>
<dbReference type="Pfam" id="PF01619">
    <property type="entry name" value="Pro_dh"/>
    <property type="match status" value="1"/>
</dbReference>
<proteinExistence type="predicted"/>
<dbReference type="SUPFAM" id="SSF51730">
    <property type="entry name" value="FAD-linked oxidoreductase"/>
    <property type="match status" value="1"/>
</dbReference>
<keyword evidence="1" id="KW-0560">Oxidoreductase</keyword>